<dbReference type="OrthoDB" id="1427559at2"/>
<dbReference type="EMBL" id="CP030104">
    <property type="protein sequence ID" value="AWX43553.1"/>
    <property type="molecule type" value="Genomic_DNA"/>
</dbReference>
<gene>
    <name evidence="2" type="ORF">HME9304_00542</name>
</gene>
<reference evidence="2 3" key="1">
    <citation type="submission" date="2018-06" db="EMBL/GenBank/DDBJ databases">
        <title>Spongiibacterium sp. HME9304 Genome sequencing and assembly.</title>
        <authorList>
            <person name="Kang H."/>
            <person name="Kim H."/>
            <person name="Joh K."/>
        </authorList>
    </citation>
    <scope>NUCLEOTIDE SEQUENCE [LARGE SCALE GENOMIC DNA]</scope>
    <source>
        <strain evidence="2 3">HME9304</strain>
    </source>
</reference>
<dbReference type="KEGG" id="spon:HME9304_00542"/>
<name>A0A2Z4LP68_9FLAO</name>
<organism evidence="2 3">
    <name type="scientific">Flagellimonas maritima</name>
    <dbReference type="NCBI Taxonomy" id="1383885"/>
    <lineage>
        <taxon>Bacteria</taxon>
        <taxon>Pseudomonadati</taxon>
        <taxon>Bacteroidota</taxon>
        <taxon>Flavobacteriia</taxon>
        <taxon>Flavobacteriales</taxon>
        <taxon>Flavobacteriaceae</taxon>
        <taxon>Flagellimonas</taxon>
    </lineage>
</organism>
<dbReference type="Proteomes" id="UP000248536">
    <property type="component" value="Chromosome"/>
</dbReference>
<evidence type="ECO:0000256" key="1">
    <source>
        <dbReference type="SAM" id="MobiDB-lite"/>
    </source>
</evidence>
<evidence type="ECO:0000313" key="3">
    <source>
        <dbReference type="Proteomes" id="UP000248536"/>
    </source>
</evidence>
<protein>
    <submittedName>
        <fullName evidence="2">Uncharacterized protein</fullName>
    </submittedName>
</protein>
<dbReference type="AlphaFoldDB" id="A0A2Z4LP68"/>
<accession>A0A2Z4LP68</accession>
<keyword evidence="3" id="KW-1185">Reference proteome</keyword>
<evidence type="ECO:0000313" key="2">
    <source>
        <dbReference type="EMBL" id="AWX43553.1"/>
    </source>
</evidence>
<sequence>MKNTKKIAYPILGAIFLFLGACQQTPKKEDPNHEPEPTPQKVKPPKQIITLEESKSLYDNYTKNRVELIRDYELHENKDEKFKPSRFIAFDYDTMKQYMAFIEQEANEAKVDISTIRFYFANYPNEGRFSDGQKVVHPRQNSIFMLPTMNVNGQNYGFYIDADGNARRVKDAVSPNGIGNTSKTEGKSYASFGPSFSNAFIAQEDQSLTLNHGSSGPPPSGDF</sequence>
<proteinExistence type="predicted"/>
<dbReference type="PROSITE" id="PS51257">
    <property type="entry name" value="PROKAR_LIPOPROTEIN"/>
    <property type="match status" value="1"/>
</dbReference>
<feature type="region of interest" description="Disordered" evidence="1">
    <location>
        <begin position="25"/>
        <end position="45"/>
    </location>
</feature>
<dbReference type="RefSeq" id="WP_112377116.1">
    <property type="nucleotide sequence ID" value="NZ_CP030104.1"/>
</dbReference>
<feature type="compositionally biased region" description="Basic and acidic residues" evidence="1">
    <location>
        <begin position="26"/>
        <end position="36"/>
    </location>
</feature>